<dbReference type="Proteomes" id="UP000095209">
    <property type="component" value="Unassembled WGS sequence"/>
</dbReference>
<dbReference type="EMBL" id="MJEH01000007">
    <property type="protein sequence ID" value="OEH93901.1"/>
    <property type="molecule type" value="Genomic_DNA"/>
</dbReference>
<protein>
    <submittedName>
        <fullName evidence="1">Uncharacterized protein</fullName>
    </submittedName>
</protein>
<gene>
    <name evidence="1" type="ORF">BFG57_10550</name>
</gene>
<reference evidence="1 2" key="1">
    <citation type="submission" date="2016-08" db="EMBL/GenBank/DDBJ databases">
        <title>Genome of Bacillus solimangrovi GH2-4.</title>
        <authorList>
            <person name="Lim S."/>
            <person name="Kim B.-C."/>
        </authorList>
    </citation>
    <scope>NUCLEOTIDE SEQUENCE [LARGE SCALE GENOMIC DNA]</scope>
    <source>
        <strain evidence="1 2">GH2-4</strain>
    </source>
</reference>
<dbReference type="RefSeq" id="WP_069716045.1">
    <property type="nucleotide sequence ID" value="NZ_MJEH01000007.1"/>
</dbReference>
<accession>A0A1E5LIK8</accession>
<comment type="caution">
    <text evidence="1">The sequence shown here is derived from an EMBL/GenBank/DDBJ whole genome shotgun (WGS) entry which is preliminary data.</text>
</comment>
<evidence type="ECO:0000313" key="1">
    <source>
        <dbReference type="EMBL" id="OEH93901.1"/>
    </source>
</evidence>
<keyword evidence="2" id="KW-1185">Reference proteome</keyword>
<sequence>MRSLQDAIYNWLTIKVVMDARPEDESAQQTFQLFDEILKEDFQAENVRVEKDEIMYLVSVMQEGEDKKLRFPVELIDIMINQIEEEPEKYPNYDTELK</sequence>
<dbReference type="AlphaFoldDB" id="A0A1E5LIK8"/>
<dbReference type="OrthoDB" id="2692034at2"/>
<organism evidence="1 2">
    <name type="scientific">Bacillus solimangrovi</name>
    <dbReference type="NCBI Taxonomy" id="1305675"/>
    <lineage>
        <taxon>Bacteria</taxon>
        <taxon>Bacillati</taxon>
        <taxon>Bacillota</taxon>
        <taxon>Bacilli</taxon>
        <taxon>Bacillales</taxon>
        <taxon>Bacillaceae</taxon>
        <taxon>Bacillus</taxon>
    </lineage>
</organism>
<name>A0A1E5LIK8_9BACI</name>
<proteinExistence type="predicted"/>
<dbReference type="STRING" id="1305675.BFG57_10550"/>
<evidence type="ECO:0000313" key="2">
    <source>
        <dbReference type="Proteomes" id="UP000095209"/>
    </source>
</evidence>